<sequence length="44" mass="5112">MPNTPREKCLMCEKSFDQVEMRTMGDGLLRVYAAVRSSKRIFSE</sequence>
<dbReference type="AlphaFoldDB" id="A0A8S3CIQ5"/>
<reference evidence="1" key="1">
    <citation type="submission" date="2021-02" db="EMBL/GenBank/DDBJ databases">
        <authorList>
            <person name="Nowell W R."/>
        </authorList>
    </citation>
    <scope>NUCLEOTIDE SEQUENCE</scope>
</reference>
<organism evidence="1 2">
    <name type="scientific">Rotaria magnacalcarata</name>
    <dbReference type="NCBI Taxonomy" id="392030"/>
    <lineage>
        <taxon>Eukaryota</taxon>
        <taxon>Metazoa</taxon>
        <taxon>Spiralia</taxon>
        <taxon>Gnathifera</taxon>
        <taxon>Rotifera</taxon>
        <taxon>Eurotatoria</taxon>
        <taxon>Bdelloidea</taxon>
        <taxon>Philodinida</taxon>
        <taxon>Philodinidae</taxon>
        <taxon>Rotaria</taxon>
    </lineage>
</organism>
<accession>A0A8S3CIQ5</accession>
<feature type="non-terminal residue" evidence="1">
    <location>
        <position position="44"/>
    </location>
</feature>
<dbReference type="Proteomes" id="UP000676336">
    <property type="component" value="Unassembled WGS sequence"/>
</dbReference>
<evidence type="ECO:0000313" key="1">
    <source>
        <dbReference type="EMBL" id="CAF4895698.1"/>
    </source>
</evidence>
<protein>
    <submittedName>
        <fullName evidence="1">Uncharacterized protein</fullName>
    </submittedName>
</protein>
<gene>
    <name evidence="1" type="ORF">SMN809_LOCUS51489</name>
</gene>
<proteinExistence type="predicted"/>
<name>A0A8S3CIQ5_9BILA</name>
<evidence type="ECO:0000313" key="2">
    <source>
        <dbReference type="Proteomes" id="UP000676336"/>
    </source>
</evidence>
<dbReference type="EMBL" id="CAJOBI010172688">
    <property type="protein sequence ID" value="CAF4895698.1"/>
    <property type="molecule type" value="Genomic_DNA"/>
</dbReference>
<comment type="caution">
    <text evidence="1">The sequence shown here is derived from an EMBL/GenBank/DDBJ whole genome shotgun (WGS) entry which is preliminary data.</text>
</comment>